<dbReference type="GeneID" id="68104274"/>
<name>A0AA88KF31_NAELO</name>
<protein>
    <recommendedName>
        <fullName evidence="2">Jacalin-type lectin domain-containing protein</fullName>
    </recommendedName>
</protein>
<dbReference type="RefSeq" id="XP_044542905.1">
    <property type="nucleotide sequence ID" value="XM_044687518.1"/>
</dbReference>
<dbReference type="SMART" id="SM00915">
    <property type="entry name" value="Jacalin"/>
    <property type="match status" value="1"/>
</dbReference>
<feature type="compositionally biased region" description="Polar residues" evidence="1">
    <location>
        <begin position="67"/>
        <end position="78"/>
    </location>
</feature>
<feature type="compositionally biased region" description="Low complexity" evidence="1">
    <location>
        <begin position="85"/>
        <end position="103"/>
    </location>
</feature>
<feature type="compositionally biased region" description="Polar residues" evidence="1">
    <location>
        <begin position="407"/>
        <end position="420"/>
    </location>
</feature>
<evidence type="ECO:0000313" key="4">
    <source>
        <dbReference type="Proteomes" id="UP000816034"/>
    </source>
</evidence>
<sequence>MSNPSPTPPPPNSGVSRRSLSTISAPSSNSSSGGFGAFLKSFMGTSVHEGSTNSLLEGEDLRSLNIATTTSDQKSPSSGGAMRKSSIMASSNSSNSLSGGNNSATDGPVNIPLESLEEHVDYLFENYPETMRRYSEDQFMSMISRFTQVPKESPSATTSTTSSNSLKKNQELVPLSDEQKQVYFNKFIKFKYGNLEKLQSGEYSTNGYIFKRIVSPFLKIRKIAIRWGIYIDYIGIYYSNNTLKAYGNPTGGTDGADIYLSENEFIVKVSGLQREALIQVKFETNTGKVFGPFGSHNNITGAVPFMSSGPFLKDMFVSEGKVGPTIFVKFLVVTGVCPEWSGSPSFQKGISECWSELAHIHETVETLAKKSCNTTTFNQSPNNSIVLESSNVQTDSIHSPTEEVTDHTSLTSSSFNNSHPTVADDSSKTSIGDIYQDDIMDLRRSLAKCYELLQKVHSNAEIQASTFNEKLYKSFHNLFTNTSSQPSSSSLSSPNDHH</sequence>
<evidence type="ECO:0000313" key="3">
    <source>
        <dbReference type="EMBL" id="KAG2373731.1"/>
    </source>
</evidence>
<dbReference type="AlphaFoldDB" id="A0AA88KF31"/>
<dbReference type="Gene3D" id="2.100.10.30">
    <property type="entry name" value="Jacalin-like lectin domain"/>
    <property type="match status" value="1"/>
</dbReference>
<comment type="caution">
    <text evidence="3">The sequence shown here is derived from an EMBL/GenBank/DDBJ whole genome shotgun (WGS) entry which is preliminary data.</text>
</comment>
<feature type="domain" description="Jacalin-type lectin" evidence="2">
    <location>
        <begin position="213"/>
        <end position="318"/>
    </location>
</feature>
<proteinExistence type="predicted"/>
<organism evidence="3 4">
    <name type="scientific">Naegleria lovaniensis</name>
    <name type="common">Amoeba</name>
    <dbReference type="NCBI Taxonomy" id="51637"/>
    <lineage>
        <taxon>Eukaryota</taxon>
        <taxon>Discoba</taxon>
        <taxon>Heterolobosea</taxon>
        <taxon>Tetramitia</taxon>
        <taxon>Eutetramitia</taxon>
        <taxon>Vahlkampfiidae</taxon>
        <taxon>Naegleria</taxon>
    </lineage>
</organism>
<feature type="region of interest" description="Disordered" evidence="1">
    <location>
        <begin position="150"/>
        <end position="171"/>
    </location>
</feature>
<evidence type="ECO:0000256" key="1">
    <source>
        <dbReference type="SAM" id="MobiDB-lite"/>
    </source>
</evidence>
<dbReference type="Proteomes" id="UP000816034">
    <property type="component" value="Unassembled WGS sequence"/>
</dbReference>
<evidence type="ECO:0000259" key="2">
    <source>
        <dbReference type="SMART" id="SM00915"/>
    </source>
</evidence>
<feature type="compositionally biased region" description="Pro residues" evidence="1">
    <location>
        <begin position="1"/>
        <end position="12"/>
    </location>
</feature>
<gene>
    <name evidence="3" type="ORF">C9374_011820</name>
</gene>
<feature type="compositionally biased region" description="Low complexity" evidence="1">
    <location>
        <begin position="153"/>
        <end position="165"/>
    </location>
</feature>
<dbReference type="SUPFAM" id="SSF51101">
    <property type="entry name" value="Mannose-binding lectins"/>
    <property type="match status" value="1"/>
</dbReference>
<feature type="region of interest" description="Disordered" evidence="1">
    <location>
        <begin position="1"/>
        <end position="33"/>
    </location>
</feature>
<feature type="region of interest" description="Disordered" evidence="1">
    <location>
        <begin position="67"/>
        <end position="110"/>
    </location>
</feature>
<reference evidence="3 4" key="1">
    <citation type="journal article" date="2018" name="BMC Genomics">
        <title>The genome of Naegleria lovaniensis, the basis for a comparative approach to unravel pathogenicity factors of the human pathogenic amoeba N. fowleri.</title>
        <authorList>
            <person name="Liechti N."/>
            <person name="Schurch N."/>
            <person name="Bruggmann R."/>
            <person name="Wittwer M."/>
        </authorList>
    </citation>
    <scope>NUCLEOTIDE SEQUENCE [LARGE SCALE GENOMIC DNA]</scope>
    <source>
        <strain evidence="3 4">ATCC 30569</strain>
    </source>
</reference>
<feature type="compositionally biased region" description="Low complexity" evidence="1">
    <location>
        <begin position="19"/>
        <end position="32"/>
    </location>
</feature>
<keyword evidence="4" id="KW-1185">Reference proteome</keyword>
<dbReference type="EMBL" id="PYSW02000051">
    <property type="protein sequence ID" value="KAG2373731.1"/>
    <property type="molecule type" value="Genomic_DNA"/>
</dbReference>
<dbReference type="InterPro" id="IPR036404">
    <property type="entry name" value="Jacalin-like_lectin_dom_sf"/>
</dbReference>
<feature type="region of interest" description="Disordered" evidence="1">
    <location>
        <begin position="391"/>
        <end position="428"/>
    </location>
</feature>
<dbReference type="InterPro" id="IPR001229">
    <property type="entry name" value="Jacalin-like_lectin_dom"/>
</dbReference>
<accession>A0AA88KF31</accession>